<evidence type="ECO:0000256" key="2">
    <source>
        <dbReference type="ARBA" id="ARBA00023015"/>
    </source>
</evidence>
<proteinExistence type="inferred from homology"/>
<dbReference type="PROSITE" id="PS01063">
    <property type="entry name" value="SIGMA70_ECF"/>
    <property type="match status" value="1"/>
</dbReference>
<dbReference type="PANTHER" id="PTHR43133">
    <property type="entry name" value="RNA POLYMERASE ECF-TYPE SIGMA FACTO"/>
    <property type="match status" value="1"/>
</dbReference>
<evidence type="ECO:0000313" key="10">
    <source>
        <dbReference type="Proteomes" id="UP000234329"/>
    </source>
</evidence>
<feature type="domain" description="RNA polymerase sigma factor 70 region 4 type 2" evidence="8">
    <location>
        <begin position="132"/>
        <end position="183"/>
    </location>
</feature>
<dbReference type="EMBL" id="MXAV01000013">
    <property type="protein sequence ID" value="PKY11506.1"/>
    <property type="molecule type" value="Genomic_DNA"/>
</dbReference>
<evidence type="ECO:0000256" key="5">
    <source>
        <dbReference type="ARBA" id="ARBA00023163"/>
    </source>
</evidence>
<dbReference type="AlphaFoldDB" id="A0A2I1DNR6"/>
<comment type="caution">
    <text evidence="9">The sequence shown here is derived from an EMBL/GenBank/DDBJ whole genome shotgun (WGS) entry which is preliminary data.</text>
</comment>
<reference evidence="9 10" key="1">
    <citation type="submission" date="2017-03" db="EMBL/GenBank/DDBJ databases">
        <title>Draft genime sequence of the acidophilic sulfur-oxidizing bacterium Acidithiobacillus sp. SH, isolated from seawater.</title>
        <authorList>
            <person name="Sharmin S."/>
            <person name="Tokuhisa M."/>
            <person name="Kanao T."/>
            <person name="Kamimura K."/>
        </authorList>
    </citation>
    <scope>NUCLEOTIDE SEQUENCE [LARGE SCALE GENOMIC DNA]</scope>
    <source>
        <strain evidence="9 10">SH</strain>
    </source>
</reference>
<keyword evidence="3 6" id="KW-0731">Sigma factor</keyword>
<dbReference type="InterPro" id="IPR014284">
    <property type="entry name" value="RNA_pol_sigma-70_dom"/>
</dbReference>
<keyword evidence="2 6" id="KW-0805">Transcription regulation</keyword>
<keyword evidence="4 6" id="KW-0238">DNA-binding</keyword>
<evidence type="ECO:0000256" key="4">
    <source>
        <dbReference type="ARBA" id="ARBA00023125"/>
    </source>
</evidence>
<dbReference type="InterPro" id="IPR039425">
    <property type="entry name" value="RNA_pol_sigma-70-like"/>
</dbReference>
<evidence type="ECO:0000259" key="7">
    <source>
        <dbReference type="Pfam" id="PF04542"/>
    </source>
</evidence>
<dbReference type="InterPro" id="IPR013325">
    <property type="entry name" value="RNA_pol_sigma_r2"/>
</dbReference>
<comment type="similarity">
    <text evidence="1 6">Belongs to the sigma-70 factor family. ECF subfamily.</text>
</comment>
<dbReference type="InterPro" id="IPR013249">
    <property type="entry name" value="RNA_pol_sigma70_r4_t2"/>
</dbReference>
<dbReference type="InterPro" id="IPR013324">
    <property type="entry name" value="RNA_pol_sigma_r3/r4-like"/>
</dbReference>
<dbReference type="Gene3D" id="1.10.10.10">
    <property type="entry name" value="Winged helix-like DNA-binding domain superfamily/Winged helix DNA-binding domain"/>
    <property type="match status" value="1"/>
</dbReference>
<keyword evidence="10" id="KW-1185">Reference proteome</keyword>
<dbReference type="GO" id="GO:0016987">
    <property type="term" value="F:sigma factor activity"/>
    <property type="evidence" value="ECO:0007669"/>
    <property type="project" value="UniProtKB-KW"/>
</dbReference>
<dbReference type="InterPro" id="IPR036388">
    <property type="entry name" value="WH-like_DNA-bd_sf"/>
</dbReference>
<evidence type="ECO:0000256" key="3">
    <source>
        <dbReference type="ARBA" id="ARBA00023082"/>
    </source>
</evidence>
<dbReference type="NCBIfam" id="TIGR02937">
    <property type="entry name" value="sigma70-ECF"/>
    <property type="match status" value="1"/>
</dbReference>
<feature type="domain" description="RNA polymerase sigma-70 region 2" evidence="7">
    <location>
        <begin position="18"/>
        <end position="83"/>
    </location>
</feature>
<dbReference type="PANTHER" id="PTHR43133:SF8">
    <property type="entry name" value="RNA POLYMERASE SIGMA FACTOR HI_1459-RELATED"/>
    <property type="match status" value="1"/>
</dbReference>
<evidence type="ECO:0000256" key="6">
    <source>
        <dbReference type="RuleBase" id="RU000716"/>
    </source>
</evidence>
<name>A0A2I1DNR6_9PROT</name>
<dbReference type="OrthoDB" id="9803470at2"/>
<dbReference type="Pfam" id="PF08281">
    <property type="entry name" value="Sigma70_r4_2"/>
    <property type="match status" value="1"/>
</dbReference>
<protein>
    <recommendedName>
        <fullName evidence="6">RNA polymerase sigma factor</fullName>
    </recommendedName>
</protein>
<dbReference type="GO" id="GO:0003677">
    <property type="term" value="F:DNA binding"/>
    <property type="evidence" value="ECO:0007669"/>
    <property type="project" value="UniProtKB-KW"/>
</dbReference>
<evidence type="ECO:0000259" key="8">
    <source>
        <dbReference type="Pfam" id="PF08281"/>
    </source>
</evidence>
<sequence>MASENEKDACCHPHKWLDRYGDRLYRHALFRTGNPAQAEDLVQETLLAAWHGRAKFSGKAQESTWLYAILEHKIQDYFRQYSRSPQNSRLDVNDLDPDIENAVFQRDGAWSVRPGSWGRNPQEDMESKDMLRILRECLRALPELQRSAFLLREWYGEGAAQCASALSITANHLSVLLHRARLQINRCLGAKFVEGENE</sequence>
<dbReference type="InParanoid" id="A0A2I1DNR6"/>
<keyword evidence="5 6" id="KW-0804">Transcription</keyword>
<dbReference type="Pfam" id="PF04542">
    <property type="entry name" value="Sigma70_r2"/>
    <property type="match status" value="1"/>
</dbReference>
<evidence type="ECO:0000313" key="9">
    <source>
        <dbReference type="EMBL" id="PKY11506.1"/>
    </source>
</evidence>
<dbReference type="InterPro" id="IPR007627">
    <property type="entry name" value="RNA_pol_sigma70_r2"/>
</dbReference>
<dbReference type="SUPFAM" id="SSF88659">
    <property type="entry name" value="Sigma3 and sigma4 domains of RNA polymerase sigma factors"/>
    <property type="match status" value="1"/>
</dbReference>
<dbReference type="RefSeq" id="WP_101537209.1">
    <property type="nucleotide sequence ID" value="NZ_MXAV01000013.1"/>
</dbReference>
<gene>
    <name evidence="9" type="ORF">B1757_04655</name>
</gene>
<dbReference type="Proteomes" id="UP000234329">
    <property type="component" value="Unassembled WGS sequence"/>
</dbReference>
<organism evidence="9 10">
    <name type="scientific">Acidithiobacillus marinus</name>
    <dbReference type="NCBI Taxonomy" id="187490"/>
    <lineage>
        <taxon>Bacteria</taxon>
        <taxon>Pseudomonadati</taxon>
        <taxon>Pseudomonadota</taxon>
        <taxon>Acidithiobacillia</taxon>
        <taxon>Acidithiobacillales</taxon>
        <taxon>Acidithiobacillaceae</taxon>
        <taxon>Acidithiobacillus</taxon>
    </lineage>
</organism>
<dbReference type="SUPFAM" id="SSF88946">
    <property type="entry name" value="Sigma2 domain of RNA polymerase sigma factors"/>
    <property type="match status" value="1"/>
</dbReference>
<dbReference type="Gene3D" id="1.10.1740.10">
    <property type="match status" value="1"/>
</dbReference>
<dbReference type="GO" id="GO:0006352">
    <property type="term" value="P:DNA-templated transcription initiation"/>
    <property type="evidence" value="ECO:0007669"/>
    <property type="project" value="InterPro"/>
</dbReference>
<evidence type="ECO:0000256" key="1">
    <source>
        <dbReference type="ARBA" id="ARBA00010641"/>
    </source>
</evidence>
<dbReference type="InterPro" id="IPR000838">
    <property type="entry name" value="RNA_pol_sigma70_ECF_CS"/>
</dbReference>
<accession>A0A2I1DNR6</accession>